<evidence type="ECO:0000313" key="2">
    <source>
        <dbReference type="EMBL" id="RZC77601.1"/>
    </source>
</evidence>
<accession>A0A4Y7KZT4</accession>
<name>A0A4Y7KZT4_PAPSO</name>
<dbReference type="Proteomes" id="UP000316621">
    <property type="component" value="Chromosome 9"/>
</dbReference>
<protein>
    <recommendedName>
        <fullName evidence="1">DUF3444 domain-containing protein</fullName>
    </recommendedName>
</protein>
<dbReference type="EMBL" id="CM010723">
    <property type="protein sequence ID" value="RZC77601.1"/>
    <property type="molecule type" value="Genomic_DNA"/>
</dbReference>
<dbReference type="STRING" id="3469.A0A4Y7KZT4"/>
<evidence type="ECO:0000313" key="3">
    <source>
        <dbReference type="Proteomes" id="UP000316621"/>
    </source>
</evidence>
<organism evidence="2 3">
    <name type="scientific">Papaver somniferum</name>
    <name type="common">Opium poppy</name>
    <dbReference type="NCBI Taxonomy" id="3469"/>
    <lineage>
        <taxon>Eukaryota</taxon>
        <taxon>Viridiplantae</taxon>
        <taxon>Streptophyta</taxon>
        <taxon>Embryophyta</taxon>
        <taxon>Tracheophyta</taxon>
        <taxon>Spermatophyta</taxon>
        <taxon>Magnoliopsida</taxon>
        <taxon>Ranunculales</taxon>
        <taxon>Papaveraceae</taxon>
        <taxon>Papaveroideae</taxon>
        <taxon>Papaver</taxon>
    </lineage>
</organism>
<sequence>MYRNFNSDWTCNDLKNCECDVVEVLEVYDVCWLIVLVLAQVAGFETVFKAKREAGHDYIMGIPWIELFRFSHQLPAFRFTEVRYGSLRGCLELHHKSMPACLFPLK</sequence>
<proteinExistence type="predicted"/>
<reference evidence="2 3" key="1">
    <citation type="journal article" date="2018" name="Science">
        <title>The opium poppy genome and morphinan production.</title>
        <authorList>
            <person name="Guo L."/>
            <person name="Winzer T."/>
            <person name="Yang X."/>
            <person name="Li Y."/>
            <person name="Ning Z."/>
            <person name="He Z."/>
            <person name="Teodor R."/>
            <person name="Lu Y."/>
            <person name="Bowser T.A."/>
            <person name="Graham I.A."/>
            <person name="Ye K."/>
        </authorList>
    </citation>
    <scope>NUCLEOTIDE SEQUENCE [LARGE SCALE GENOMIC DNA]</scope>
    <source>
        <strain evidence="3">cv. HN1</strain>
        <tissue evidence="2">Leaves</tissue>
    </source>
</reference>
<dbReference type="PANTHER" id="PTHR47374:SF6">
    <property type="entry name" value="ENDOSOME ANTIGEN-LIKE PROTEIN, PUTATIVE (DUF3444)-RELATED"/>
    <property type="match status" value="1"/>
</dbReference>
<evidence type="ECO:0000259" key="1">
    <source>
        <dbReference type="Pfam" id="PF11926"/>
    </source>
</evidence>
<feature type="domain" description="DUF3444" evidence="1">
    <location>
        <begin position="1"/>
        <end position="81"/>
    </location>
</feature>
<dbReference type="InterPro" id="IPR024593">
    <property type="entry name" value="DUF3444"/>
</dbReference>
<dbReference type="PANTHER" id="PTHR47374">
    <property type="entry name" value="ENDOSOME ANTIGEN-LIKE PROTEIN, PUTATIVE (DUF3444)-RELATED"/>
    <property type="match status" value="1"/>
</dbReference>
<gene>
    <name evidence="2" type="ORF">C5167_001782</name>
</gene>
<dbReference type="Pfam" id="PF11926">
    <property type="entry name" value="DUF3444"/>
    <property type="match status" value="1"/>
</dbReference>
<dbReference type="AlphaFoldDB" id="A0A4Y7KZT4"/>
<keyword evidence="3" id="KW-1185">Reference proteome</keyword>
<dbReference type="Gramene" id="RZC77601">
    <property type="protein sequence ID" value="RZC77601"/>
    <property type="gene ID" value="C5167_001782"/>
</dbReference>